<dbReference type="SUPFAM" id="SSF82689">
    <property type="entry name" value="Mechanosensitive channel protein MscS (YggB), C-terminal domain"/>
    <property type="match status" value="1"/>
</dbReference>
<evidence type="ECO:0000259" key="8">
    <source>
        <dbReference type="PROSITE" id="PS50042"/>
    </source>
</evidence>
<dbReference type="Pfam" id="PF00027">
    <property type="entry name" value="cNMP_binding"/>
    <property type="match status" value="1"/>
</dbReference>
<comment type="similarity">
    <text evidence="2 7">Belongs to the MscS (TC 1.A.23) family.</text>
</comment>
<reference evidence="9 10" key="1">
    <citation type="submission" date="2020-05" db="EMBL/GenBank/DDBJ databases">
        <title>Azospirillum oleiclasticum sp. nov, a nitrogen-fixing and heavy crude oil-emulsifying bacterium isolated from the crude oil of Yumen Oilfield.</title>
        <authorList>
            <person name="Wu D."/>
            <person name="Cai M."/>
            <person name="Zhang X."/>
        </authorList>
    </citation>
    <scope>NUCLEOTIDE SEQUENCE [LARGE SCALE GENOMIC DNA]</scope>
    <source>
        <strain evidence="9 10">ROY-1-1-2</strain>
    </source>
</reference>
<gene>
    <name evidence="9" type="ORF">HND93_32255</name>
</gene>
<accession>A0ABX2TJ66</accession>
<keyword evidence="7" id="KW-0813">Transport</keyword>
<evidence type="ECO:0000313" key="9">
    <source>
        <dbReference type="EMBL" id="NYZ24401.1"/>
    </source>
</evidence>
<dbReference type="InterPro" id="IPR049278">
    <property type="entry name" value="MS_channel_C"/>
</dbReference>
<dbReference type="InterPro" id="IPR023408">
    <property type="entry name" value="MscS_beta-dom_sf"/>
</dbReference>
<sequence length="519" mass="56716">MNVVEASGLVALLAAAGMLLLSLAGSVIRPSRTQNRVRIGATVMLALTGAYLLRHWIGTRLPPELAEYRDEPGHALASLWWIGMAYLSNAALRRYVWFGRLARDHRPLVPKLLIDLCTVLIYIVAALVIVHVVYEKPITAIAALSGALAIVLGYSARSSLGEIFAGISLNLSHPIRTGDCVEIDKHWGYVEEMNWRQVTLRLNNGSIMFLPNSVVASAAIINHNLPDRRIRRHFDFTVEEDAPPMEVRAVVARAMLQSRRVLSDPPPGVVLRGCCDFGVQYQARFWIRSDEDWFSAADDVGALILASLHRAGYRMAFRRAELGAPEESTAALPAQPAAPELAALLARVHILRPLEAEDHAALADRARKVDLHAPECLVRQGDGGRSMFIIARGRAEVTIRQPDGVELRVAELGPGEVVGHMALLTGQPRTATVRALSVLTAYELDAEALAGVFEHRPAAIDLIAATVAEMQLQNERKSEAYRVSHAPEGERRSTLTSAIAASIKAIFHKRGVPAPESLR</sequence>
<dbReference type="SMART" id="SM00100">
    <property type="entry name" value="cNMP"/>
    <property type="match status" value="1"/>
</dbReference>
<evidence type="ECO:0000256" key="2">
    <source>
        <dbReference type="ARBA" id="ARBA00008017"/>
    </source>
</evidence>
<dbReference type="Gene3D" id="2.30.30.60">
    <property type="match status" value="1"/>
</dbReference>
<dbReference type="InterPro" id="IPR018490">
    <property type="entry name" value="cNMP-bd_dom_sf"/>
</dbReference>
<comment type="caution">
    <text evidence="9">The sequence shown here is derived from an EMBL/GenBank/DDBJ whole genome shotgun (WGS) entry which is preliminary data.</text>
</comment>
<dbReference type="EMBL" id="JABFDB010000040">
    <property type="protein sequence ID" value="NYZ24401.1"/>
    <property type="molecule type" value="Genomic_DNA"/>
</dbReference>
<comment type="function">
    <text evidence="7">Mechanosensitive channel that participates in the regulation of osmotic pressure changes within the cell, opening in response to stretch forces in the membrane lipid bilayer, without the need for other proteins. Contributes to normal resistance to hypoosmotic shock. Forms an ion channel of 1.0 nanosiemens conductance with a slight preference for anions.</text>
</comment>
<dbReference type="InterPro" id="IPR045275">
    <property type="entry name" value="MscS_archaea/bacteria_type"/>
</dbReference>
<keyword evidence="4 7" id="KW-0812">Transmembrane</keyword>
<dbReference type="PANTHER" id="PTHR30221">
    <property type="entry name" value="SMALL-CONDUCTANCE MECHANOSENSITIVE CHANNEL"/>
    <property type="match status" value="1"/>
</dbReference>
<keyword evidence="3" id="KW-1003">Cell membrane</keyword>
<evidence type="ECO:0000256" key="5">
    <source>
        <dbReference type="ARBA" id="ARBA00022989"/>
    </source>
</evidence>
<dbReference type="InterPro" id="IPR006685">
    <property type="entry name" value="MscS_channel_2nd"/>
</dbReference>
<dbReference type="PANTHER" id="PTHR30221:SF1">
    <property type="entry name" value="SMALL-CONDUCTANCE MECHANOSENSITIVE CHANNEL"/>
    <property type="match status" value="1"/>
</dbReference>
<dbReference type="InterPro" id="IPR000595">
    <property type="entry name" value="cNMP-bd_dom"/>
</dbReference>
<evidence type="ECO:0000256" key="6">
    <source>
        <dbReference type="ARBA" id="ARBA00023136"/>
    </source>
</evidence>
<comment type="subcellular location">
    <subcellularLocation>
        <location evidence="7">Cell inner membrane</location>
        <topology evidence="7">Multi-pass membrane protein</topology>
    </subcellularLocation>
    <subcellularLocation>
        <location evidence="1">Cell membrane</location>
        <topology evidence="1">Multi-pass membrane protein</topology>
    </subcellularLocation>
</comment>
<evidence type="ECO:0000256" key="1">
    <source>
        <dbReference type="ARBA" id="ARBA00004651"/>
    </source>
</evidence>
<feature type="domain" description="Cyclic nucleotide-binding" evidence="8">
    <location>
        <begin position="350"/>
        <end position="449"/>
    </location>
</feature>
<protein>
    <recommendedName>
        <fullName evidence="7">Small-conductance mechanosensitive channel</fullName>
    </recommendedName>
</protein>
<dbReference type="SUPFAM" id="SSF50182">
    <property type="entry name" value="Sm-like ribonucleoproteins"/>
    <property type="match status" value="1"/>
</dbReference>
<keyword evidence="10" id="KW-1185">Reference proteome</keyword>
<feature type="transmembrane region" description="Helical" evidence="7">
    <location>
        <begin position="37"/>
        <end position="53"/>
    </location>
</feature>
<dbReference type="InterPro" id="IPR010920">
    <property type="entry name" value="LSM_dom_sf"/>
</dbReference>
<feature type="transmembrane region" description="Helical" evidence="7">
    <location>
        <begin position="112"/>
        <end position="132"/>
    </location>
</feature>
<dbReference type="Gene3D" id="2.60.120.10">
    <property type="entry name" value="Jelly Rolls"/>
    <property type="match status" value="1"/>
</dbReference>
<feature type="transmembrane region" description="Helical" evidence="7">
    <location>
        <begin position="73"/>
        <end position="92"/>
    </location>
</feature>
<evidence type="ECO:0000256" key="4">
    <source>
        <dbReference type="ARBA" id="ARBA00022692"/>
    </source>
</evidence>
<keyword evidence="7" id="KW-0407">Ion channel</keyword>
<dbReference type="CDD" id="cd00038">
    <property type="entry name" value="CAP_ED"/>
    <property type="match status" value="1"/>
</dbReference>
<dbReference type="SUPFAM" id="SSF51206">
    <property type="entry name" value="cAMP-binding domain-like"/>
    <property type="match status" value="1"/>
</dbReference>
<proteinExistence type="inferred from homology"/>
<evidence type="ECO:0000256" key="3">
    <source>
        <dbReference type="ARBA" id="ARBA00022475"/>
    </source>
</evidence>
<keyword evidence="7" id="KW-0997">Cell inner membrane</keyword>
<keyword evidence="5 7" id="KW-1133">Transmembrane helix</keyword>
<dbReference type="Proteomes" id="UP000584642">
    <property type="component" value="Unassembled WGS sequence"/>
</dbReference>
<dbReference type="PROSITE" id="PS00888">
    <property type="entry name" value="CNMP_BINDING_1"/>
    <property type="match status" value="1"/>
</dbReference>
<keyword evidence="7" id="KW-0406">Ion transport</keyword>
<dbReference type="InterPro" id="IPR011066">
    <property type="entry name" value="MscS_channel_C_sf"/>
</dbReference>
<feature type="transmembrane region" description="Helical" evidence="7">
    <location>
        <begin position="6"/>
        <end position="25"/>
    </location>
</feature>
<dbReference type="RefSeq" id="WP_180286178.1">
    <property type="nucleotide sequence ID" value="NZ_JABFDB010000040.1"/>
</dbReference>
<dbReference type="InterPro" id="IPR018488">
    <property type="entry name" value="cNMP-bd_CS"/>
</dbReference>
<dbReference type="Gene3D" id="1.10.287.1260">
    <property type="match status" value="1"/>
</dbReference>
<organism evidence="9 10">
    <name type="scientific">Azospirillum oleiclasticum</name>
    <dbReference type="NCBI Taxonomy" id="2735135"/>
    <lineage>
        <taxon>Bacteria</taxon>
        <taxon>Pseudomonadati</taxon>
        <taxon>Pseudomonadota</taxon>
        <taxon>Alphaproteobacteria</taxon>
        <taxon>Rhodospirillales</taxon>
        <taxon>Azospirillaceae</taxon>
        <taxon>Azospirillum</taxon>
    </lineage>
</organism>
<dbReference type="Pfam" id="PF21082">
    <property type="entry name" value="MS_channel_3rd"/>
    <property type="match status" value="1"/>
</dbReference>
<comment type="subunit">
    <text evidence="7">Homoheptamer.</text>
</comment>
<evidence type="ECO:0000313" key="10">
    <source>
        <dbReference type="Proteomes" id="UP000584642"/>
    </source>
</evidence>
<evidence type="ECO:0000256" key="7">
    <source>
        <dbReference type="RuleBase" id="RU369025"/>
    </source>
</evidence>
<dbReference type="PROSITE" id="PS50042">
    <property type="entry name" value="CNMP_BINDING_3"/>
    <property type="match status" value="1"/>
</dbReference>
<dbReference type="Pfam" id="PF00924">
    <property type="entry name" value="MS_channel_2nd"/>
    <property type="match status" value="1"/>
</dbReference>
<dbReference type="Gene3D" id="3.30.70.100">
    <property type="match status" value="1"/>
</dbReference>
<name>A0ABX2TJ66_9PROT</name>
<dbReference type="InterPro" id="IPR014710">
    <property type="entry name" value="RmlC-like_jellyroll"/>
</dbReference>
<keyword evidence="6 7" id="KW-0472">Membrane</keyword>